<protein>
    <submittedName>
        <fullName evidence="1">Uncharacterized protein</fullName>
    </submittedName>
</protein>
<evidence type="ECO:0000313" key="1">
    <source>
        <dbReference type="EMBL" id="CAG6664018.1"/>
    </source>
</evidence>
<dbReference type="AlphaFoldDB" id="A0A8D8WKX6"/>
<dbReference type="EMBL" id="HBUF01206532">
    <property type="protein sequence ID" value="CAG6664018.1"/>
    <property type="molecule type" value="Transcribed_RNA"/>
</dbReference>
<sequence>MDFPRPPPVETRMAPPNRVCFRLVQSLQRQLRGTPSRSKVQMRQRRLVKLGNQKRLRPSRIFRLDLLSRSRRKSPNLSEGRLLVLNGVQHPQLLQTAKQPPVR</sequence>
<reference evidence="1" key="1">
    <citation type="submission" date="2021-05" db="EMBL/GenBank/DDBJ databases">
        <authorList>
            <person name="Alioto T."/>
            <person name="Alioto T."/>
            <person name="Gomez Garrido J."/>
        </authorList>
    </citation>
    <scope>NUCLEOTIDE SEQUENCE</scope>
</reference>
<dbReference type="EMBL" id="HBUF01206533">
    <property type="protein sequence ID" value="CAG6664021.1"/>
    <property type="molecule type" value="Transcribed_RNA"/>
</dbReference>
<organism evidence="1">
    <name type="scientific">Cacopsylla melanoneura</name>
    <dbReference type="NCBI Taxonomy" id="428564"/>
    <lineage>
        <taxon>Eukaryota</taxon>
        <taxon>Metazoa</taxon>
        <taxon>Ecdysozoa</taxon>
        <taxon>Arthropoda</taxon>
        <taxon>Hexapoda</taxon>
        <taxon>Insecta</taxon>
        <taxon>Pterygota</taxon>
        <taxon>Neoptera</taxon>
        <taxon>Paraneoptera</taxon>
        <taxon>Hemiptera</taxon>
        <taxon>Sternorrhyncha</taxon>
        <taxon>Psylloidea</taxon>
        <taxon>Psyllidae</taxon>
        <taxon>Psyllinae</taxon>
        <taxon>Cacopsylla</taxon>
    </lineage>
</organism>
<name>A0A8D8WKX6_9HEMI</name>
<accession>A0A8D8WKX6</accession>
<proteinExistence type="predicted"/>